<dbReference type="Proteomes" id="UP000615446">
    <property type="component" value="Unassembled WGS sequence"/>
</dbReference>
<feature type="compositionally biased region" description="Low complexity" evidence="1">
    <location>
        <begin position="56"/>
        <end position="86"/>
    </location>
</feature>
<reference evidence="3" key="2">
    <citation type="submission" date="2019-10" db="EMBL/GenBank/DDBJ databases">
        <title>Conservation and host-specific expression of non-tandemly repeated heterogenous ribosome RNA gene in arbuscular mycorrhizal fungi.</title>
        <authorList>
            <person name="Maeda T."/>
            <person name="Kobayashi Y."/>
            <person name="Nakagawa T."/>
            <person name="Ezawa T."/>
            <person name="Yamaguchi K."/>
            <person name="Bino T."/>
            <person name="Nishimoto Y."/>
            <person name="Shigenobu S."/>
            <person name="Kawaguchi M."/>
        </authorList>
    </citation>
    <scope>NUCLEOTIDE SEQUENCE</scope>
    <source>
        <strain evidence="3">HR1</strain>
    </source>
</reference>
<dbReference type="EMBL" id="BLAL01000009">
    <property type="protein sequence ID" value="GES73684.1"/>
    <property type="molecule type" value="Genomic_DNA"/>
</dbReference>
<evidence type="ECO:0000313" key="2">
    <source>
        <dbReference type="EMBL" id="GBC02210.1"/>
    </source>
</evidence>
<gene>
    <name evidence="3" type="ORF">RCL2_000120300</name>
    <name evidence="2" type="ORF">RclHR1_00450045</name>
</gene>
<sequence>MNNSNRNLIVKPILIDTYNTTMSSQAKEAAQKAADATVQKQHAYVAAREIANICSDSNSVSSNSSTSSSAVPSLTNTYSTSSSSSYPRTEKCKNLLLIVFS</sequence>
<comment type="caution">
    <text evidence="2">The sequence shown here is derived from an EMBL/GenBank/DDBJ whole genome shotgun (WGS) entry which is preliminary data.</text>
</comment>
<accession>A0A2Z6RZA2</accession>
<name>A0A2Z6RZA2_9GLOM</name>
<evidence type="ECO:0000313" key="3">
    <source>
        <dbReference type="EMBL" id="GES73684.1"/>
    </source>
</evidence>
<organism evidence="2 4">
    <name type="scientific">Rhizophagus clarus</name>
    <dbReference type="NCBI Taxonomy" id="94130"/>
    <lineage>
        <taxon>Eukaryota</taxon>
        <taxon>Fungi</taxon>
        <taxon>Fungi incertae sedis</taxon>
        <taxon>Mucoromycota</taxon>
        <taxon>Glomeromycotina</taxon>
        <taxon>Glomeromycetes</taxon>
        <taxon>Glomerales</taxon>
        <taxon>Glomeraceae</taxon>
        <taxon>Rhizophagus</taxon>
    </lineage>
</organism>
<reference evidence="2 4" key="1">
    <citation type="submission" date="2017-11" db="EMBL/GenBank/DDBJ databases">
        <title>The genome of Rhizophagus clarus HR1 reveals common genetic basis of auxotrophy among arbuscular mycorrhizal fungi.</title>
        <authorList>
            <person name="Kobayashi Y."/>
        </authorList>
    </citation>
    <scope>NUCLEOTIDE SEQUENCE [LARGE SCALE GENOMIC DNA]</scope>
    <source>
        <strain evidence="2 4">HR1</strain>
    </source>
</reference>
<evidence type="ECO:0000313" key="4">
    <source>
        <dbReference type="Proteomes" id="UP000247702"/>
    </source>
</evidence>
<protein>
    <recommendedName>
        <fullName evidence="5">SMP domain-containing protein</fullName>
    </recommendedName>
</protein>
<dbReference type="AlphaFoldDB" id="A0A2Z6RZA2"/>
<dbReference type="Proteomes" id="UP000247702">
    <property type="component" value="Unassembled WGS sequence"/>
</dbReference>
<feature type="region of interest" description="Disordered" evidence="1">
    <location>
        <begin position="56"/>
        <end position="88"/>
    </location>
</feature>
<keyword evidence="4" id="KW-1185">Reference proteome</keyword>
<dbReference type="EMBL" id="BEXD01003815">
    <property type="protein sequence ID" value="GBC02210.1"/>
    <property type="molecule type" value="Genomic_DNA"/>
</dbReference>
<proteinExistence type="predicted"/>
<evidence type="ECO:0000256" key="1">
    <source>
        <dbReference type="SAM" id="MobiDB-lite"/>
    </source>
</evidence>
<evidence type="ECO:0008006" key="5">
    <source>
        <dbReference type="Google" id="ProtNLM"/>
    </source>
</evidence>